<evidence type="ECO:0000313" key="2">
    <source>
        <dbReference type="Proteomes" id="UP001390339"/>
    </source>
</evidence>
<proteinExistence type="predicted"/>
<evidence type="ECO:0000313" key="1">
    <source>
        <dbReference type="EMBL" id="KAK8856451.1"/>
    </source>
</evidence>
<sequence>MANPDAHPEVMRRPAAAIAPRAGRKQRVFKGTQGSRSAAQKKQQIVTCDFCRPGRACCSSTSISPRDGYCVKPHASLVRTCWQIHNETMPIFYGQNAFIVGCLIFRPYEADNFFPFQMRLATMCLMKTMVFRDACLCGHWKNGKRRSVEISGGGLAASCFGPKTVRSGPGGYLPLPPRSRQTHDAIMRGIISKGQSSRNNPCLHCASRYFRNRWEVV</sequence>
<accession>A0ABR2I291</accession>
<name>A0ABR2I291_9PEZI</name>
<keyword evidence="2" id="KW-1185">Reference proteome</keyword>
<reference evidence="1 2" key="1">
    <citation type="journal article" date="2024" name="IMA Fungus">
        <title>Apiospora arundinis, a panoply of carbohydrate-active enzymes and secondary metabolites.</title>
        <authorList>
            <person name="Sorensen T."/>
            <person name="Petersen C."/>
            <person name="Muurmann A.T."/>
            <person name="Christiansen J.V."/>
            <person name="Brundto M.L."/>
            <person name="Overgaard C.K."/>
            <person name="Boysen A.T."/>
            <person name="Wollenberg R.D."/>
            <person name="Larsen T.O."/>
            <person name="Sorensen J.L."/>
            <person name="Nielsen K.L."/>
            <person name="Sondergaard T.E."/>
        </authorList>
    </citation>
    <scope>NUCLEOTIDE SEQUENCE [LARGE SCALE GENOMIC DNA]</scope>
    <source>
        <strain evidence="1 2">AAU 773</strain>
    </source>
</reference>
<gene>
    <name evidence="1" type="ORF">PGQ11_012363</name>
</gene>
<dbReference type="Proteomes" id="UP001390339">
    <property type="component" value="Unassembled WGS sequence"/>
</dbReference>
<protein>
    <submittedName>
        <fullName evidence="1">Uncharacterized protein</fullName>
    </submittedName>
</protein>
<organism evidence="1 2">
    <name type="scientific">Apiospora arundinis</name>
    <dbReference type="NCBI Taxonomy" id="335852"/>
    <lineage>
        <taxon>Eukaryota</taxon>
        <taxon>Fungi</taxon>
        <taxon>Dikarya</taxon>
        <taxon>Ascomycota</taxon>
        <taxon>Pezizomycotina</taxon>
        <taxon>Sordariomycetes</taxon>
        <taxon>Xylariomycetidae</taxon>
        <taxon>Amphisphaeriales</taxon>
        <taxon>Apiosporaceae</taxon>
        <taxon>Apiospora</taxon>
    </lineage>
</organism>
<dbReference type="EMBL" id="JAPCWZ010000007">
    <property type="protein sequence ID" value="KAK8856451.1"/>
    <property type="molecule type" value="Genomic_DNA"/>
</dbReference>
<comment type="caution">
    <text evidence="1">The sequence shown here is derived from an EMBL/GenBank/DDBJ whole genome shotgun (WGS) entry which is preliminary data.</text>
</comment>